<protein>
    <submittedName>
        <fullName evidence="2">NADPH2:quinone reductase</fullName>
    </submittedName>
</protein>
<organism evidence="2">
    <name type="scientific">Candidatus Kentrum sp. MB</name>
    <dbReference type="NCBI Taxonomy" id="2138164"/>
    <lineage>
        <taxon>Bacteria</taxon>
        <taxon>Pseudomonadati</taxon>
        <taxon>Pseudomonadota</taxon>
        <taxon>Gammaproteobacteria</taxon>
        <taxon>Candidatus Kentrum</taxon>
    </lineage>
</organism>
<reference evidence="2" key="1">
    <citation type="submission" date="2019-02" db="EMBL/GenBank/DDBJ databases">
        <authorList>
            <person name="Gruber-Vodicka R. H."/>
            <person name="Seah K. B. B."/>
        </authorList>
    </citation>
    <scope>NUCLEOTIDE SEQUENCE</scope>
    <source>
        <strain evidence="2">BECK_BZ197</strain>
    </source>
</reference>
<dbReference type="PANTHER" id="PTHR43677:SF1">
    <property type="entry name" value="ACRYLYL-COA REDUCTASE ACUI-RELATED"/>
    <property type="match status" value="1"/>
</dbReference>
<evidence type="ECO:0000259" key="1">
    <source>
        <dbReference type="SMART" id="SM00829"/>
    </source>
</evidence>
<dbReference type="SUPFAM" id="SSF50129">
    <property type="entry name" value="GroES-like"/>
    <property type="match status" value="1"/>
</dbReference>
<dbReference type="AlphaFoldDB" id="A0A450X940"/>
<dbReference type="GO" id="GO:0043957">
    <property type="term" value="F:acryloyl-CoA reductase (NADPH) activity"/>
    <property type="evidence" value="ECO:0007669"/>
    <property type="project" value="TreeGrafter"/>
</dbReference>
<dbReference type="InterPro" id="IPR036291">
    <property type="entry name" value="NAD(P)-bd_dom_sf"/>
</dbReference>
<gene>
    <name evidence="2" type="ORF">BECKMB1821G_GA0114241_101630</name>
</gene>
<dbReference type="InterPro" id="IPR011032">
    <property type="entry name" value="GroES-like_sf"/>
</dbReference>
<dbReference type="InterPro" id="IPR051397">
    <property type="entry name" value="Zn-ADH-like_protein"/>
</dbReference>
<dbReference type="Pfam" id="PF08240">
    <property type="entry name" value="ADH_N"/>
    <property type="match status" value="1"/>
</dbReference>
<feature type="domain" description="Enoyl reductase (ER)" evidence="1">
    <location>
        <begin position="17"/>
        <end position="326"/>
    </location>
</feature>
<evidence type="ECO:0000313" key="2">
    <source>
        <dbReference type="EMBL" id="VFK25847.1"/>
    </source>
</evidence>
<proteinExistence type="predicted"/>
<dbReference type="Gene3D" id="3.40.50.720">
    <property type="entry name" value="NAD(P)-binding Rossmann-like Domain"/>
    <property type="match status" value="1"/>
</dbReference>
<dbReference type="SMART" id="SM00829">
    <property type="entry name" value="PKS_ER"/>
    <property type="match status" value="1"/>
</dbReference>
<dbReference type="CDD" id="cd05280">
    <property type="entry name" value="MDR_yhdh_yhfp"/>
    <property type="match status" value="1"/>
</dbReference>
<dbReference type="PANTHER" id="PTHR43677">
    <property type="entry name" value="SHORT-CHAIN DEHYDROGENASE/REDUCTASE"/>
    <property type="match status" value="1"/>
</dbReference>
<dbReference type="Pfam" id="PF00107">
    <property type="entry name" value="ADH_zinc_N"/>
    <property type="match status" value="1"/>
</dbReference>
<dbReference type="NCBIfam" id="TIGR02823">
    <property type="entry name" value="oxido_YhdH"/>
    <property type="match status" value="1"/>
</dbReference>
<accession>A0A450X940</accession>
<dbReference type="InterPro" id="IPR013149">
    <property type="entry name" value="ADH-like_C"/>
</dbReference>
<sequence>MQFNAYRLYKKDEQITSGFERMSLDQLTTGEVVVRVDYSSVNYKDALILNGGAQILRASALNGGIDLAGTVIESFSPRFSEGDKVMVCGGGLSEIFDGGFAECARVPEDIVLEIPDSFTEFEAMAIGTAGFTAALSLLRMEQNGQRPDQGPILVTGATGGVGSIAIDILSNQGYRVVALTGKTEQHDYLRAIGAHEIIDRNTLSMGDQLLEEELWAGAIDNVGGDLLGWLTRTVKNYGNIVSVGMAGGELAFPTTAMPFILRGISLLGGSSIQPPSKLRDRIWARLATDLKPKHLQRIATRTIGFEELPTVFDDYIKGRIVGRTVVKFSS</sequence>
<dbReference type="Gene3D" id="3.90.180.10">
    <property type="entry name" value="Medium-chain alcohol dehydrogenases, catalytic domain"/>
    <property type="match status" value="1"/>
</dbReference>
<name>A0A450X940_9GAMM</name>
<dbReference type="InterPro" id="IPR014188">
    <property type="entry name" value="Acrylyl-CoA_reductase_AcuI"/>
</dbReference>
<dbReference type="EMBL" id="CAADFO010000016">
    <property type="protein sequence ID" value="VFK25847.1"/>
    <property type="molecule type" value="Genomic_DNA"/>
</dbReference>
<dbReference type="SUPFAM" id="SSF51735">
    <property type="entry name" value="NAD(P)-binding Rossmann-fold domains"/>
    <property type="match status" value="1"/>
</dbReference>
<dbReference type="InterPro" id="IPR013154">
    <property type="entry name" value="ADH-like_N"/>
</dbReference>
<dbReference type="InterPro" id="IPR020843">
    <property type="entry name" value="ER"/>
</dbReference>